<dbReference type="KEGG" id="msk:MSUIS_04950"/>
<evidence type="ECO:0000313" key="1">
    <source>
        <dbReference type="EMBL" id="CBZ40588.1"/>
    </source>
</evidence>
<dbReference type="RefSeq" id="WP_013609191.1">
    <property type="nucleotide sequence ID" value="NC_015153.1"/>
</dbReference>
<name>F0V1Q7_MYCS3</name>
<accession>F0V1Q7</accession>
<sequence>MVKKFVVTFIGAGGLFGTSAVSHLNIFSGNSIDQISKKKFSLLRGGGALNSFSSPHKVTISRKGNYQKDWNSLSHQHFGDWTHQSEGAINPIFLVTKDGLAKKIKANVHGQKRRNLKDGIFIDGVNSWFGPRSIPFSKSSSDLSEEEKQTLIEFWTKIKNSFLSLEHSELKGVSGWFQNILTEESKCEIVDVAIDCNKFLEIISGSSWFSSKNFKNNLKIKFEKLNELASKNWGNELPKFGDLLGSKGFLYIGRLSGFEDKFGRMLDIWVKEEIDRELRGTPRNIDSKKNGVDIIRRLFSGELYGEGCEKYSKNEGESTVYAECVTKSEKDLKNISNVRGEEYFFPKVVDVIKAGKWWDYPVYYPSKFLKSSSRTRKQIKNPEIFDWTVYPESIKSEAFKKFHSIQGWKGVIDTSCVKIESLDSSSKFWSLFAGEPLERKGCIEFYNLLFSGEKEDKRWCLFEIPKTSSFVKETQVFGPFFLSNWNKGNRFWARCSVYEI</sequence>
<evidence type="ECO:0000313" key="2">
    <source>
        <dbReference type="Proteomes" id="UP000008645"/>
    </source>
</evidence>
<dbReference type="EMBL" id="FQ790233">
    <property type="protein sequence ID" value="CBZ40588.1"/>
    <property type="molecule type" value="Genomic_DNA"/>
</dbReference>
<dbReference type="AlphaFoldDB" id="F0V1Q7"/>
<dbReference type="Proteomes" id="UP000008645">
    <property type="component" value="Chromosome"/>
</dbReference>
<protein>
    <submittedName>
        <fullName evidence="1">Uncharacterized protein</fullName>
    </submittedName>
</protein>
<dbReference type="OrthoDB" id="401169at2"/>
<dbReference type="HOGENOM" id="CLU_053830_0_0_14"/>
<gene>
    <name evidence="1" type="ORF">MSUIS_04950</name>
</gene>
<proteinExistence type="predicted"/>
<organism evidence="1 2">
    <name type="scientific">Mycoplasma suis (strain KI_3806)</name>
    <dbReference type="NCBI Taxonomy" id="708248"/>
    <lineage>
        <taxon>Bacteria</taxon>
        <taxon>Bacillati</taxon>
        <taxon>Mycoplasmatota</taxon>
        <taxon>Mollicutes</taxon>
        <taxon>Mycoplasmataceae</taxon>
        <taxon>Mycoplasma</taxon>
    </lineage>
</organism>
<reference evidence="1 2" key="1">
    <citation type="journal article" date="2011" name="J. Bacteriol.">
        <title>Complete genome sequence of the hemotrophic Mycoplasma suis strain KI3806.</title>
        <authorList>
            <person name="Oehlerking J."/>
            <person name="Kube M."/>
            <person name="Felder K.M."/>
            <person name="Matter D."/>
            <person name="Wittenbrink M.M."/>
            <person name="Schwarzenbach S."/>
            <person name="Kramer M.M."/>
            <person name="Hoelzle K."/>
            <person name="Hoelzle L.E."/>
        </authorList>
    </citation>
    <scope>NUCLEOTIDE SEQUENCE [LARGE SCALE GENOMIC DNA]</scope>
    <source>
        <strain evidence="2">KI_3806</strain>
    </source>
</reference>